<feature type="compositionally biased region" description="Low complexity" evidence="5">
    <location>
        <begin position="873"/>
        <end position="887"/>
    </location>
</feature>
<protein>
    <submittedName>
        <fullName evidence="9">Uncharacterized protein At4g10930 isoform X1</fullName>
    </submittedName>
</protein>
<evidence type="ECO:0000256" key="4">
    <source>
        <dbReference type="PROSITE-ProRule" id="PRU00175"/>
    </source>
</evidence>
<dbReference type="InterPro" id="IPR011011">
    <property type="entry name" value="Znf_FYVE_PHD"/>
</dbReference>
<evidence type="ECO:0000313" key="9">
    <source>
        <dbReference type="RefSeq" id="XP_039142908.1"/>
    </source>
</evidence>
<feature type="domain" description="PHD-type" evidence="6">
    <location>
        <begin position="78"/>
        <end position="198"/>
    </location>
</feature>
<feature type="compositionally biased region" description="Basic and acidic residues" evidence="5">
    <location>
        <begin position="836"/>
        <end position="854"/>
    </location>
</feature>
<name>A0AB40CXW6_DIOCR</name>
<dbReference type="PROSITE" id="PS50016">
    <property type="entry name" value="ZF_PHD_2"/>
    <property type="match status" value="1"/>
</dbReference>
<dbReference type="GO" id="GO:0016567">
    <property type="term" value="P:protein ubiquitination"/>
    <property type="evidence" value="ECO:0007669"/>
    <property type="project" value="TreeGrafter"/>
</dbReference>
<evidence type="ECO:0000256" key="5">
    <source>
        <dbReference type="SAM" id="MobiDB-lite"/>
    </source>
</evidence>
<dbReference type="GO" id="GO:0061630">
    <property type="term" value="F:ubiquitin protein ligase activity"/>
    <property type="evidence" value="ECO:0007669"/>
    <property type="project" value="TreeGrafter"/>
</dbReference>
<evidence type="ECO:0000313" key="8">
    <source>
        <dbReference type="Proteomes" id="UP001515500"/>
    </source>
</evidence>
<dbReference type="PANTHER" id="PTHR15315:SF26">
    <property type="entry name" value="E3 UBIQUITIN-PROTEIN LIGASE NRDP1"/>
    <property type="match status" value="1"/>
</dbReference>
<sequence length="1384" mass="153038">MDADLTSEIIISEIMDLPLYTDSESEETAIEDDTDIDDAAFDNPRCGICMDVVIDRGVLDCCQDWFCFACIDNWATITNLCPFCKIEFQLITCLPVYDTVGRIDSEDHSFSRDDEWLIQGKNNALSFPSYYINEEAVVCLDGDGCKIRSGFTTSEDELSVDTSIACDSCDIWYHAFCVGFNSSCPTDSSWLCPRCVSKQGAQKPDTCIMQNVVSHSEPRSVDLGWSVDYNFAGKVSVSVADTGDTDIVVSMVEEKPRALASGNLSLTDCLDVDRSKSIAINMTNIADGSDNVEIGLQADKSGCDELVPFSINCIDQTMSDTIAFHKDHNNSEIVLDVSSKAGSGPADNLKDEFPVVPSIHDALLDMKPSHHKLESTIVSLASQNPSSTSINPKRCGFLGPKILEEKFKLDNTIDICKIPKPCSTETDNDLSLNISVDNVHPDPSVASSTSVDFAKDDVLSDIGEDAYGLMPQHNFVDGSLAEEDMMKTLPDAIDADFLRIPDTKREREMEEKIEIEHPMKKSRSDGKHQMLLLEKEVHKFALDFTKKDLSPTTVKDGSLKHTLGNDGKALDIMSLVQENKHRASDVSSYTDSTEKLMQKRDGAAGLRVKKIMRSVGDNKESSVLIQKLREEIREAVQDKTPNIIDKVKILNGELLTAFRAALARPQNEVVDKTGLSHVAIRKPFLQKGKTRENLTKKIYQTSTGRRKKAWDRDCEVEFWKRRCMIAKPQKVETLQSVLELLRKASSSSLEDSEIDQDPHKQTTDSILSRVYLADASVFPRKNDIKPLSVLEGYQGIDSHNQESNISGKGSQHVCATNMTNNGIGISDCHLRGKVPSTDKGEKKLSAPNPKKEAPCQKGKSNGTREAPTTIVDSSSSKESALNSNELSRQSCVAKSDKKKWALEVLARKNASFNADASKGNQEDRSPLNGNYPLLTQLPADMMPLPAPSRFNKVPLSVRQAQLNRIAEHYLRRTNLSQMRRTAVTELAVADAVNVEKDIVERSNSKLVYFNLCSQVLSQRKTKPQNSENISHGPIATSTHDTDFRVEVMCSNSVLTEGVKVEEALKLAGLDDTPPSSPSRPGTDTEAEGTGLAKVRQEDFTDPYDVHSHPVCILDDEGSIISSRTMDAGPVHPEDLESRIKLVPSSVNCAKSSSKCAAQNFQTSKQESITTDQHDLRVVEASSDTSTMLACQSDTHLEVRVPVLQEPSHMDFNRDPSFEECEENRVSLDKKLSVEVTGGPSNAMETDAAVQLPFCCDIENPEKSNKEYLIVEIHTENNFAEGSPSHSLISEKAPTDEIATVHSHADSAKSISRKVEAYIKEHIRPLCKSGIITVQQYRWAVTKTTEKVMKFHYKAKNANFLIKEGAKVKKLAEDYVEAAQQKEWT</sequence>
<dbReference type="InterPro" id="IPR001841">
    <property type="entry name" value="Znf_RING"/>
</dbReference>
<accession>A0AB40CXW6</accession>
<dbReference type="GO" id="GO:0008270">
    <property type="term" value="F:zinc ion binding"/>
    <property type="evidence" value="ECO:0007669"/>
    <property type="project" value="UniProtKB-KW"/>
</dbReference>
<evidence type="ECO:0000256" key="1">
    <source>
        <dbReference type="ARBA" id="ARBA00022723"/>
    </source>
</evidence>
<evidence type="ECO:0000259" key="7">
    <source>
        <dbReference type="PROSITE" id="PS50089"/>
    </source>
</evidence>
<dbReference type="SUPFAM" id="SSF57850">
    <property type="entry name" value="RING/U-box"/>
    <property type="match status" value="1"/>
</dbReference>
<keyword evidence="3" id="KW-0862">Zinc</keyword>
<dbReference type="SMART" id="SM00249">
    <property type="entry name" value="PHD"/>
    <property type="match status" value="1"/>
</dbReference>
<keyword evidence="2 4" id="KW-0863">Zinc-finger</keyword>
<feature type="region of interest" description="Disordered" evidence="5">
    <location>
        <begin position="1067"/>
        <end position="1089"/>
    </location>
</feature>
<evidence type="ECO:0000259" key="6">
    <source>
        <dbReference type="PROSITE" id="PS50016"/>
    </source>
</evidence>
<feature type="region of interest" description="Disordered" evidence="5">
    <location>
        <begin position="825"/>
        <end position="889"/>
    </location>
</feature>
<dbReference type="Proteomes" id="UP001515500">
    <property type="component" value="Chromosome 17"/>
</dbReference>
<feature type="domain" description="RING-type" evidence="7">
    <location>
        <begin position="46"/>
        <end position="85"/>
    </location>
</feature>
<dbReference type="InterPro" id="IPR001965">
    <property type="entry name" value="Znf_PHD"/>
</dbReference>
<keyword evidence="1" id="KW-0479">Metal-binding</keyword>
<proteinExistence type="predicted"/>
<dbReference type="InterPro" id="IPR019787">
    <property type="entry name" value="Znf_PHD-finger"/>
</dbReference>
<dbReference type="Pfam" id="PF00628">
    <property type="entry name" value="PHD"/>
    <property type="match status" value="1"/>
</dbReference>
<dbReference type="RefSeq" id="XP_039142908.1">
    <property type="nucleotide sequence ID" value="XM_039286974.1"/>
</dbReference>
<dbReference type="PROSITE" id="PS50089">
    <property type="entry name" value="ZF_RING_2"/>
    <property type="match status" value="1"/>
</dbReference>
<dbReference type="GeneID" id="120280205"/>
<organism evidence="8 9">
    <name type="scientific">Dioscorea cayennensis subsp. rotundata</name>
    <name type="common">White Guinea yam</name>
    <name type="synonym">Dioscorea rotundata</name>
    <dbReference type="NCBI Taxonomy" id="55577"/>
    <lineage>
        <taxon>Eukaryota</taxon>
        <taxon>Viridiplantae</taxon>
        <taxon>Streptophyta</taxon>
        <taxon>Embryophyta</taxon>
        <taxon>Tracheophyta</taxon>
        <taxon>Spermatophyta</taxon>
        <taxon>Magnoliopsida</taxon>
        <taxon>Liliopsida</taxon>
        <taxon>Dioscoreales</taxon>
        <taxon>Dioscoreaceae</taxon>
        <taxon>Dioscorea</taxon>
    </lineage>
</organism>
<keyword evidence="8" id="KW-1185">Reference proteome</keyword>
<gene>
    <name evidence="9" type="primary">LOC120280205</name>
</gene>
<dbReference type="SUPFAM" id="SSF57903">
    <property type="entry name" value="FYVE/PHD zinc finger"/>
    <property type="match status" value="1"/>
</dbReference>
<dbReference type="PANTHER" id="PTHR15315">
    <property type="entry name" value="RING FINGER PROTEIN 41, 151"/>
    <property type="match status" value="1"/>
</dbReference>
<evidence type="ECO:0000256" key="3">
    <source>
        <dbReference type="ARBA" id="ARBA00022833"/>
    </source>
</evidence>
<dbReference type="Gene3D" id="3.30.40.10">
    <property type="entry name" value="Zinc/RING finger domain, C3HC4 (zinc finger)"/>
    <property type="match status" value="2"/>
</dbReference>
<evidence type="ECO:0000256" key="2">
    <source>
        <dbReference type="ARBA" id="ARBA00022771"/>
    </source>
</evidence>
<reference evidence="9" key="1">
    <citation type="submission" date="2025-08" db="UniProtKB">
        <authorList>
            <consortium name="RefSeq"/>
        </authorList>
    </citation>
    <scope>IDENTIFICATION</scope>
</reference>
<dbReference type="InterPro" id="IPR013083">
    <property type="entry name" value="Znf_RING/FYVE/PHD"/>
</dbReference>